<evidence type="ECO:0000256" key="1">
    <source>
        <dbReference type="SAM" id="MobiDB-lite"/>
    </source>
</evidence>
<dbReference type="Proteomes" id="UP000199696">
    <property type="component" value="Unassembled WGS sequence"/>
</dbReference>
<protein>
    <recommendedName>
        <fullName evidence="5">DUF11 domain-containing protein</fullName>
    </recommendedName>
</protein>
<feature type="compositionally biased region" description="Pro residues" evidence="1">
    <location>
        <begin position="89"/>
        <end position="106"/>
    </location>
</feature>
<reference evidence="4" key="1">
    <citation type="submission" date="2016-06" db="EMBL/GenBank/DDBJ databases">
        <authorList>
            <person name="Varghese N."/>
            <person name="Submissions Spin"/>
        </authorList>
    </citation>
    <scope>NUCLEOTIDE SEQUENCE [LARGE SCALE GENOMIC DNA]</scope>
    <source>
        <strain evidence="4">DSM 44814</strain>
    </source>
</reference>
<organism evidence="3 4">
    <name type="scientific">Micromonospora eburnea</name>
    <dbReference type="NCBI Taxonomy" id="227316"/>
    <lineage>
        <taxon>Bacteria</taxon>
        <taxon>Bacillati</taxon>
        <taxon>Actinomycetota</taxon>
        <taxon>Actinomycetes</taxon>
        <taxon>Micromonosporales</taxon>
        <taxon>Micromonosporaceae</taxon>
        <taxon>Micromonospora</taxon>
    </lineage>
</organism>
<dbReference type="RefSeq" id="WP_091125273.1">
    <property type="nucleotide sequence ID" value="NZ_FMHY01000002.1"/>
</dbReference>
<name>A0A1C6VK57_9ACTN</name>
<evidence type="ECO:0008006" key="5">
    <source>
        <dbReference type="Google" id="ProtNLM"/>
    </source>
</evidence>
<proteinExistence type="predicted"/>
<keyword evidence="2" id="KW-1133">Transmembrane helix</keyword>
<keyword evidence="4" id="KW-1185">Reference proteome</keyword>
<dbReference type="EMBL" id="FMHY01000002">
    <property type="protein sequence ID" value="SCL66474.1"/>
    <property type="molecule type" value="Genomic_DNA"/>
</dbReference>
<evidence type="ECO:0000313" key="4">
    <source>
        <dbReference type="Proteomes" id="UP000199696"/>
    </source>
</evidence>
<dbReference type="OrthoDB" id="3403968at2"/>
<accession>A0A1C6VK57</accession>
<gene>
    <name evidence="3" type="ORF">GA0070604_5697</name>
</gene>
<sequence length="413" mass="43246">MTERDKILVSDEFAAFREAYAPAVLPAGPGTVRRTVRRRRRRAAVVTAAVVALAVAIPVVANAALVGRSGPSPAPADTGGPTPSVTAPSPTPSPTPSLSPTTPPPSTASATPAAPDGRISRKALLAARVDLAAWSLFKTGYAPKTCVSQGVRLDPGPGTIPESVPVLLGDPKYGDLDGDGAVETVALIGCRFGEPTAKQLVAFDRDTAGRIVTLGWIVGTRPGLENITAFTVEPDGRVRAKVADSQPCCGAPGYWAQQQWQTYSWDGGYFTLTGGRADFGPDPRLTDLAVTPGALVLDPPDESGMRPGTLSVTVRNKGPVDVPELGFAYVNTIGTPAGGDLADCKMESRTSWHACLLGSLPAGRTRTYTFRFLVDPASLGDPKDVKVLHFDSAGRQWNDLDDGDNAVMLQVKP</sequence>
<feature type="region of interest" description="Disordered" evidence="1">
    <location>
        <begin position="69"/>
        <end position="116"/>
    </location>
</feature>
<dbReference type="STRING" id="227316.GA0070604_5697"/>
<keyword evidence="2" id="KW-0472">Membrane</keyword>
<dbReference type="AlphaFoldDB" id="A0A1C6VK57"/>
<feature type="transmembrane region" description="Helical" evidence="2">
    <location>
        <begin position="43"/>
        <end position="65"/>
    </location>
</feature>
<evidence type="ECO:0000256" key="2">
    <source>
        <dbReference type="SAM" id="Phobius"/>
    </source>
</evidence>
<keyword evidence="2" id="KW-0812">Transmembrane</keyword>
<evidence type="ECO:0000313" key="3">
    <source>
        <dbReference type="EMBL" id="SCL66474.1"/>
    </source>
</evidence>